<dbReference type="EMBL" id="QWFX01000013">
    <property type="protein sequence ID" value="RIJ28397.1"/>
    <property type="molecule type" value="Genomic_DNA"/>
</dbReference>
<name>A0A399REC4_9PROT</name>
<dbReference type="InterPro" id="IPR036291">
    <property type="entry name" value="NAD(P)-bd_dom_sf"/>
</dbReference>
<dbReference type="Proteomes" id="UP000266385">
    <property type="component" value="Unassembled WGS sequence"/>
</dbReference>
<evidence type="ECO:0000313" key="3">
    <source>
        <dbReference type="EMBL" id="RIJ28397.1"/>
    </source>
</evidence>
<dbReference type="RefSeq" id="WP_119376933.1">
    <property type="nucleotide sequence ID" value="NZ_QWFX01000013.1"/>
</dbReference>
<dbReference type="GO" id="GO:0016491">
    <property type="term" value="F:oxidoreductase activity"/>
    <property type="evidence" value="ECO:0007669"/>
    <property type="project" value="UniProtKB-KW"/>
</dbReference>
<dbReference type="InterPro" id="IPR002347">
    <property type="entry name" value="SDR_fam"/>
</dbReference>
<dbReference type="PANTHER" id="PTHR44196:SF1">
    <property type="entry name" value="DEHYDROGENASE_REDUCTASE SDR FAMILY MEMBER 7B"/>
    <property type="match status" value="1"/>
</dbReference>
<keyword evidence="4" id="KW-1185">Reference proteome</keyword>
<dbReference type="Pfam" id="PF00106">
    <property type="entry name" value="adh_short"/>
    <property type="match status" value="1"/>
</dbReference>
<proteinExistence type="inferred from homology"/>
<protein>
    <submittedName>
        <fullName evidence="3">SDR family NAD(P)-dependent oxidoreductase</fullName>
    </submittedName>
</protein>
<dbReference type="SUPFAM" id="SSF51735">
    <property type="entry name" value="NAD(P)-binding Rossmann-fold domains"/>
    <property type="match status" value="1"/>
</dbReference>
<evidence type="ECO:0000256" key="1">
    <source>
        <dbReference type="ARBA" id="ARBA00006484"/>
    </source>
</evidence>
<dbReference type="PRINTS" id="PR00081">
    <property type="entry name" value="GDHRDH"/>
</dbReference>
<evidence type="ECO:0000313" key="4">
    <source>
        <dbReference type="Proteomes" id="UP000266385"/>
    </source>
</evidence>
<evidence type="ECO:0000256" key="2">
    <source>
        <dbReference type="ARBA" id="ARBA00023002"/>
    </source>
</evidence>
<dbReference type="GO" id="GO:0016020">
    <property type="term" value="C:membrane"/>
    <property type="evidence" value="ECO:0007669"/>
    <property type="project" value="TreeGrafter"/>
</dbReference>
<keyword evidence="2" id="KW-0560">Oxidoreductase</keyword>
<dbReference type="PANTHER" id="PTHR44196">
    <property type="entry name" value="DEHYDROGENASE/REDUCTASE SDR FAMILY MEMBER 7B"/>
    <property type="match status" value="1"/>
</dbReference>
<dbReference type="CDD" id="cd05233">
    <property type="entry name" value="SDR_c"/>
    <property type="match status" value="1"/>
</dbReference>
<gene>
    <name evidence="3" type="ORF">D1223_13490</name>
</gene>
<comment type="similarity">
    <text evidence="1">Belongs to the short-chain dehydrogenases/reductases (SDR) family.</text>
</comment>
<dbReference type="OrthoDB" id="335726at2"/>
<comment type="caution">
    <text evidence="3">The sequence shown here is derived from an EMBL/GenBank/DDBJ whole genome shotgun (WGS) entry which is preliminary data.</text>
</comment>
<organism evidence="3 4">
    <name type="scientific">Henriciella mobilis</name>
    <dbReference type="NCBI Taxonomy" id="2305467"/>
    <lineage>
        <taxon>Bacteria</taxon>
        <taxon>Pseudomonadati</taxon>
        <taxon>Pseudomonadota</taxon>
        <taxon>Alphaproteobacteria</taxon>
        <taxon>Hyphomonadales</taxon>
        <taxon>Hyphomonadaceae</taxon>
        <taxon>Henriciella</taxon>
    </lineage>
</organism>
<dbReference type="PROSITE" id="PS00061">
    <property type="entry name" value="ADH_SHORT"/>
    <property type="match status" value="1"/>
</dbReference>
<dbReference type="InterPro" id="IPR020904">
    <property type="entry name" value="Sc_DH/Rdtase_CS"/>
</dbReference>
<reference evidence="3 4" key="1">
    <citation type="submission" date="2018-08" db="EMBL/GenBank/DDBJ databases">
        <title>Henriciella mobilis sp. nov., isolated from seawater.</title>
        <authorList>
            <person name="Cheng H."/>
            <person name="Wu Y.-H."/>
            <person name="Xu X.-W."/>
            <person name="Guo L.-L."/>
        </authorList>
    </citation>
    <scope>NUCLEOTIDE SEQUENCE [LARGE SCALE GENOMIC DNA]</scope>
    <source>
        <strain evidence="3 4">JN25</strain>
    </source>
</reference>
<dbReference type="AlphaFoldDB" id="A0A399REC4"/>
<dbReference type="Gene3D" id="3.40.50.720">
    <property type="entry name" value="NAD(P)-binding Rossmann-like Domain"/>
    <property type="match status" value="1"/>
</dbReference>
<accession>A0A399REC4</accession>
<sequence length="254" mass="27573">MSTASMPKHYVILGATSAIAVATARRLATKGHKLTLLARNSSALQEIEDDLRVRGAEIASSHALDLAQETGQAAILEEIAQTGGPIDGLLVFYGIIGDQARAETDPAHARDILQINFNSAVDWILPAAQLMEAREQGVVLTISSVAGDRGRRSNYVYGAAKAGLSVFMQGLAHKWDAMSKELRAVNVKLGFVDTPMTDHLDKGGPLWAKPDGVAVSIERALEKGGPIVYAPWFWRWIMLAIRMTPNFVFKRVNI</sequence>